<name>A0A2N6SZF6_9CORY</name>
<evidence type="ECO:0000313" key="5">
    <source>
        <dbReference type="Proteomes" id="UP000426857"/>
    </source>
</evidence>
<evidence type="ECO:0000313" key="4">
    <source>
        <dbReference type="Proteomes" id="UP000235363"/>
    </source>
</evidence>
<dbReference type="SUPFAM" id="SSF52833">
    <property type="entry name" value="Thioredoxin-like"/>
    <property type="match status" value="1"/>
</dbReference>
<dbReference type="PROSITE" id="PS51354">
    <property type="entry name" value="GLUTAREDOXIN_2"/>
    <property type="match status" value="1"/>
</dbReference>
<evidence type="ECO:0000259" key="1">
    <source>
        <dbReference type="Pfam" id="PF00462"/>
    </source>
</evidence>
<dbReference type="STRING" id="1725.WU86_11465"/>
<dbReference type="EMBL" id="CP046322">
    <property type="protein sequence ID" value="QGS34883.1"/>
    <property type="molecule type" value="Genomic_DNA"/>
</dbReference>
<reference evidence="2 4" key="1">
    <citation type="submission" date="2017-09" db="EMBL/GenBank/DDBJ databases">
        <title>Bacterial strain isolated from the female urinary microbiota.</title>
        <authorList>
            <person name="Thomas-White K."/>
            <person name="Kumar N."/>
            <person name="Forster S."/>
            <person name="Putonti C."/>
            <person name="Lawley T."/>
            <person name="Wolfe A.J."/>
        </authorList>
    </citation>
    <scope>NUCLEOTIDE SEQUENCE [LARGE SCALE GENOMIC DNA]</scope>
    <source>
        <strain evidence="2 4">UMB0908</strain>
    </source>
</reference>
<gene>
    <name evidence="2" type="ORF">CJ204_05425</name>
    <name evidence="3" type="ORF">FOB82_07860</name>
</gene>
<accession>A0A2N6SZF6</accession>
<dbReference type="InterPro" id="IPR002109">
    <property type="entry name" value="Glutaredoxin"/>
</dbReference>
<dbReference type="Gene3D" id="3.40.30.10">
    <property type="entry name" value="Glutaredoxin"/>
    <property type="match status" value="1"/>
</dbReference>
<dbReference type="Pfam" id="PF00462">
    <property type="entry name" value="Glutaredoxin"/>
    <property type="match status" value="1"/>
</dbReference>
<organism evidence="2 4">
    <name type="scientific">Corynebacterium xerosis</name>
    <dbReference type="NCBI Taxonomy" id="1725"/>
    <lineage>
        <taxon>Bacteria</taxon>
        <taxon>Bacillati</taxon>
        <taxon>Actinomycetota</taxon>
        <taxon>Actinomycetes</taxon>
        <taxon>Mycobacteriales</taxon>
        <taxon>Corynebacteriaceae</taxon>
        <taxon>Corynebacterium</taxon>
    </lineage>
</organism>
<evidence type="ECO:0000313" key="2">
    <source>
        <dbReference type="EMBL" id="PMC62440.1"/>
    </source>
</evidence>
<dbReference type="AlphaFoldDB" id="A0A2N6SZF6"/>
<proteinExistence type="predicted"/>
<evidence type="ECO:0000313" key="3">
    <source>
        <dbReference type="EMBL" id="QGS34883.1"/>
    </source>
</evidence>
<sequence>MTNDKLPLPKTTEAVTIYATSWCPYCQSLISGLKQRGVPFEAWDVEKHADLSTWVESVNGGNRVVPTVLYSDGTHATNPAAAEVEIKHAELTSK</sequence>
<dbReference type="CDD" id="cd02976">
    <property type="entry name" value="NrdH"/>
    <property type="match status" value="1"/>
</dbReference>
<reference evidence="3 5" key="2">
    <citation type="submission" date="2019-11" db="EMBL/GenBank/DDBJ databases">
        <title>FDA dAtabase for Regulatory Grade micrObial Sequences (FDA-ARGOS): Supporting development and validation of Infectious Disease Dx tests.</title>
        <authorList>
            <person name="Kerrigan L."/>
            <person name="Long C."/>
            <person name="Tallon L."/>
            <person name="Sadzewicz L."/>
            <person name="Vavikolanu K."/>
            <person name="Mehta A."/>
            <person name="Aluvathingal J."/>
            <person name="Nadendla S."/>
            <person name="Yan Y."/>
            <person name="Sichtig H."/>
        </authorList>
    </citation>
    <scope>NUCLEOTIDE SEQUENCE [LARGE SCALE GENOMIC DNA]</scope>
    <source>
        <strain evidence="3 5">FDAARGOS_674</strain>
    </source>
</reference>
<dbReference type="Proteomes" id="UP000426857">
    <property type="component" value="Chromosome"/>
</dbReference>
<dbReference type="InterPro" id="IPR036249">
    <property type="entry name" value="Thioredoxin-like_sf"/>
</dbReference>
<dbReference type="KEGG" id="cxe:FOB82_07860"/>
<dbReference type="RefSeq" id="WP_102212591.1">
    <property type="nucleotide sequence ID" value="NZ_CP046322.1"/>
</dbReference>
<dbReference type="Proteomes" id="UP000235363">
    <property type="component" value="Unassembled WGS sequence"/>
</dbReference>
<protein>
    <submittedName>
        <fullName evidence="2">Glutaredoxin-like protein</fullName>
    </submittedName>
    <submittedName>
        <fullName evidence="3">Mycoredoxin</fullName>
    </submittedName>
</protein>
<dbReference type="NCBIfam" id="TIGR02200">
    <property type="entry name" value="GlrX_actino"/>
    <property type="match status" value="1"/>
</dbReference>
<dbReference type="InterPro" id="IPR011915">
    <property type="entry name" value="GlrX_actino"/>
</dbReference>
<feature type="domain" description="Glutaredoxin" evidence="1">
    <location>
        <begin position="15"/>
        <end position="74"/>
    </location>
</feature>
<dbReference type="EMBL" id="PNHF01000010">
    <property type="protein sequence ID" value="PMC62440.1"/>
    <property type="molecule type" value="Genomic_DNA"/>
</dbReference>